<comment type="caution">
    <text evidence="1">The sequence shown here is derived from an EMBL/GenBank/DDBJ whole genome shotgun (WGS) entry which is preliminary data.</text>
</comment>
<dbReference type="RefSeq" id="WP_107150118.1">
    <property type="nucleotide sequence ID" value="NZ_PYUC01000003.1"/>
</dbReference>
<name>A0A2T3XYM7_9BURK</name>
<sequence>MPSIPTTVRVTETGFEPAYRRVQQSGDFDCPFAVIAMIAHVTLDEVRRVAVERFHHPPHGPYCITGELAAKLLGHYGYSAGMYEEPSSTNDIPDLAIALVDYDDHTNLGRHVLFHRARCNRDELVTVAYVIDPAYWLAPQDYVRTSLPDIQWFLEVYPKGEYGHKVVALRLQGRAMT</sequence>
<dbReference type="AlphaFoldDB" id="A0A2T3XYM7"/>
<evidence type="ECO:0000313" key="1">
    <source>
        <dbReference type="EMBL" id="PTB21617.1"/>
    </source>
</evidence>
<gene>
    <name evidence="1" type="ORF">C9I57_08290</name>
</gene>
<dbReference type="Proteomes" id="UP000240638">
    <property type="component" value="Unassembled WGS sequence"/>
</dbReference>
<evidence type="ECO:0008006" key="3">
    <source>
        <dbReference type="Google" id="ProtNLM"/>
    </source>
</evidence>
<organism evidence="1 2">
    <name type="scientific">Trinickia symbiotica</name>
    <dbReference type="NCBI Taxonomy" id="863227"/>
    <lineage>
        <taxon>Bacteria</taxon>
        <taxon>Pseudomonadati</taxon>
        <taxon>Pseudomonadota</taxon>
        <taxon>Betaproteobacteria</taxon>
        <taxon>Burkholderiales</taxon>
        <taxon>Burkholderiaceae</taxon>
        <taxon>Trinickia</taxon>
    </lineage>
</organism>
<protein>
    <recommendedName>
        <fullName evidence="3">Peptidase C39 domain-containing protein</fullName>
    </recommendedName>
</protein>
<evidence type="ECO:0000313" key="2">
    <source>
        <dbReference type="Proteomes" id="UP000240638"/>
    </source>
</evidence>
<dbReference type="EMBL" id="PYUC01000003">
    <property type="protein sequence ID" value="PTB21617.1"/>
    <property type="molecule type" value="Genomic_DNA"/>
</dbReference>
<accession>A0A2T3XYM7</accession>
<reference evidence="1 2" key="1">
    <citation type="submission" date="2018-03" db="EMBL/GenBank/DDBJ databases">
        <title>Whole genome analyses suggest that Burkholderia sensu lato contains two further novel genera in the rhizoxinica-symbiotica group Mycetohabitans gen. nov., and Trinickia gen. nov.: implications for the evolution of diazotrophy and nodulation in the Burkholderiaceae.</title>
        <authorList>
            <person name="Estrada De Los Santos P."/>
            <person name="Palmer M."/>
            <person name="Chavez-Ramirez B."/>
            <person name="Steenkamp E.T."/>
            <person name="Hirsch A.M."/>
            <person name="Manyaka P."/>
            <person name="Maluk M."/>
            <person name="Lafos M."/>
            <person name="Crook M."/>
            <person name="Gross E."/>
            <person name="Simon M.F."/>
            <person name="Bueno Dos Reis Junior F."/>
            <person name="Poole P.S."/>
            <person name="Venter S.N."/>
            <person name="James E.K."/>
        </authorList>
    </citation>
    <scope>NUCLEOTIDE SEQUENCE [LARGE SCALE GENOMIC DNA]</scope>
    <source>
        <strain evidence="1 2">JPY-366</strain>
    </source>
</reference>
<proteinExistence type="predicted"/>